<feature type="transmembrane region" description="Helical" evidence="6">
    <location>
        <begin position="270"/>
        <end position="288"/>
    </location>
</feature>
<dbReference type="OrthoDB" id="1684102at2759"/>
<accession>A0A834XJW3</accession>
<keyword evidence="9" id="KW-1185">Reference proteome</keyword>
<feature type="transmembrane region" description="Helical" evidence="6">
    <location>
        <begin position="309"/>
        <end position="329"/>
    </location>
</feature>
<evidence type="ECO:0000256" key="1">
    <source>
        <dbReference type="ARBA" id="ARBA00004141"/>
    </source>
</evidence>
<evidence type="ECO:0000256" key="6">
    <source>
        <dbReference type="SAM" id="Phobius"/>
    </source>
</evidence>
<keyword evidence="3 6" id="KW-1133">Transmembrane helix</keyword>
<comment type="caution">
    <text evidence="8">The sequence shown here is derived from an EMBL/GenBank/DDBJ whole genome shotgun (WGS) entry which is preliminary data.</text>
</comment>
<dbReference type="PANTHER" id="PTHR22950">
    <property type="entry name" value="AMINO ACID TRANSPORTER"/>
    <property type="match status" value="1"/>
</dbReference>
<feature type="compositionally biased region" description="Polar residues" evidence="5">
    <location>
        <begin position="1"/>
        <end position="12"/>
    </location>
</feature>
<feature type="transmembrane region" description="Helical" evidence="6">
    <location>
        <begin position="461"/>
        <end position="480"/>
    </location>
</feature>
<evidence type="ECO:0000313" key="9">
    <source>
        <dbReference type="Proteomes" id="UP000639338"/>
    </source>
</evidence>
<sequence length="490" mass="54343">MSENNLGFVSSRESFEPKSLQTTNGTGKSNGNSTTKNDEMHSIEFKDRQKQNPVTENTYEPYDNRMVQHPTSTLDTLFHLLKGSLGTGILAMPQAFSHSGYAVGVIATILIGLFCTYSIHILIKSSYELCRRRKVPALSYPATAKSAVQEGPSFLHPYASLSAHIVNVFLLAYQLGTCIVYTVFISQNLKAVIDAILGFSKDETREIYYTLLILVPLIFINWIRNLKLLAPVSTGANVITLISFILIIYLMCLNEFTLNQRKIVGSFTDFPLFFGTVLFALEAIGVILPLENEMKKPKSFKSKFGVLNVGMFIITLMYVCMGFFGYIFYGEKVDDSITLNLPSNGDDGSVLAKVVQSLLAVSIFMTHSLQCYVAIDIIWNLYISKRVVESKQILGEYIVRTAVVIGTVSLAMMVPNIGFFISLVGSFCLSALALAFPAIIESCTFWSVQNKTQNKLMLIKNTVIVIIAFIGLVSGTYASFTLLNKEKKTK</sequence>
<feature type="transmembrane region" description="Helical" evidence="6">
    <location>
        <begin position="207"/>
        <end position="223"/>
    </location>
</feature>
<dbReference type="AlphaFoldDB" id="A0A834XJW3"/>
<evidence type="ECO:0000256" key="4">
    <source>
        <dbReference type="ARBA" id="ARBA00023136"/>
    </source>
</evidence>
<keyword evidence="2 6" id="KW-0812">Transmembrane</keyword>
<organism evidence="8 9">
    <name type="scientific">Aphidius gifuensis</name>
    <name type="common">Parasitoid wasp</name>
    <dbReference type="NCBI Taxonomy" id="684658"/>
    <lineage>
        <taxon>Eukaryota</taxon>
        <taxon>Metazoa</taxon>
        <taxon>Ecdysozoa</taxon>
        <taxon>Arthropoda</taxon>
        <taxon>Hexapoda</taxon>
        <taxon>Insecta</taxon>
        <taxon>Pterygota</taxon>
        <taxon>Neoptera</taxon>
        <taxon>Endopterygota</taxon>
        <taxon>Hymenoptera</taxon>
        <taxon>Apocrita</taxon>
        <taxon>Ichneumonoidea</taxon>
        <taxon>Braconidae</taxon>
        <taxon>Aphidiinae</taxon>
        <taxon>Aphidius</taxon>
    </lineage>
</organism>
<feature type="compositionally biased region" description="Polar residues" evidence="5">
    <location>
        <begin position="19"/>
        <end position="35"/>
    </location>
</feature>
<feature type="transmembrane region" description="Helical" evidence="6">
    <location>
        <begin position="228"/>
        <end position="250"/>
    </location>
</feature>
<dbReference type="GO" id="GO:0005774">
    <property type="term" value="C:vacuolar membrane"/>
    <property type="evidence" value="ECO:0007669"/>
    <property type="project" value="TreeGrafter"/>
</dbReference>
<dbReference type="GO" id="GO:0015179">
    <property type="term" value="F:L-amino acid transmembrane transporter activity"/>
    <property type="evidence" value="ECO:0007669"/>
    <property type="project" value="TreeGrafter"/>
</dbReference>
<feature type="domain" description="Amino acid transporter transmembrane" evidence="7">
    <location>
        <begin position="69"/>
        <end position="480"/>
    </location>
</feature>
<feature type="transmembrane region" description="Helical" evidence="6">
    <location>
        <begin position="101"/>
        <end position="123"/>
    </location>
</feature>
<feature type="transmembrane region" description="Helical" evidence="6">
    <location>
        <begin position="419"/>
        <end position="440"/>
    </location>
</feature>
<evidence type="ECO:0000256" key="3">
    <source>
        <dbReference type="ARBA" id="ARBA00022989"/>
    </source>
</evidence>
<evidence type="ECO:0000256" key="2">
    <source>
        <dbReference type="ARBA" id="ARBA00022692"/>
    </source>
</evidence>
<evidence type="ECO:0000313" key="8">
    <source>
        <dbReference type="EMBL" id="KAF7987306.1"/>
    </source>
</evidence>
<feature type="transmembrane region" description="Helical" evidence="6">
    <location>
        <begin position="394"/>
        <end position="413"/>
    </location>
</feature>
<name>A0A834XJW3_APHGI</name>
<dbReference type="PANTHER" id="PTHR22950:SF680">
    <property type="entry name" value="PROTON-COUPLED AMINO ACID TRANSPORTER 4-LIKE PROTEIN"/>
    <property type="match status" value="1"/>
</dbReference>
<evidence type="ECO:0000256" key="5">
    <source>
        <dbReference type="SAM" id="MobiDB-lite"/>
    </source>
</evidence>
<feature type="compositionally biased region" description="Basic and acidic residues" evidence="5">
    <location>
        <begin position="36"/>
        <end position="50"/>
    </location>
</feature>
<feature type="transmembrane region" description="Helical" evidence="6">
    <location>
        <begin position="358"/>
        <end position="382"/>
    </location>
</feature>
<reference evidence="8 9" key="1">
    <citation type="submission" date="2020-08" db="EMBL/GenBank/DDBJ databases">
        <title>Aphidius gifuensis genome sequencing and assembly.</title>
        <authorList>
            <person name="Du Z."/>
        </authorList>
    </citation>
    <scope>NUCLEOTIDE SEQUENCE [LARGE SCALE GENOMIC DNA]</scope>
    <source>
        <strain evidence="8">YNYX2018</strain>
        <tissue evidence="8">Adults</tissue>
    </source>
</reference>
<gene>
    <name evidence="8" type="ORF">HCN44_003068</name>
</gene>
<dbReference type="EMBL" id="JACMRX010000006">
    <property type="protein sequence ID" value="KAF7987306.1"/>
    <property type="molecule type" value="Genomic_DNA"/>
</dbReference>
<proteinExistence type="predicted"/>
<feature type="transmembrane region" description="Helical" evidence="6">
    <location>
        <begin position="165"/>
        <end position="187"/>
    </location>
</feature>
<dbReference type="Pfam" id="PF01490">
    <property type="entry name" value="Aa_trans"/>
    <property type="match status" value="1"/>
</dbReference>
<evidence type="ECO:0000259" key="7">
    <source>
        <dbReference type="Pfam" id="PF01490"/>
    </source>
</evidence>
<dbReference type="InterPro" id="IPR013057">
    <property type="entry name" value="AA_transpt_TM"/>
</dbReference>
<comment type="subcellular location">
    <subcellularLocation>
        <location evidence="1">Membrane</location>
        <topology evidence="1">Multi-pass membrane protein</topology>
    </subcellularLocation>
</comment>
<protein>
    <recommendedName>
        <fullName evidence="7">Amino acid transporter transmembrane domain-containing protein</fullName>
    </recommendedName>
</protein>
<feature type="region of interest" description="Disordered" evidence="5">
    <location>
        <begin position="1"/>
        <end position="58"/>
    </location>
</feature>
<dbReference type="Proteomes" id="UP000639338">
    <property type="component" value="Unassembled WGS sequence"/>
</dbReference>
<keyword evidence="4 6" id="KW-0472">Membrane</keyword>